<gene>
    <name evidence="1" type="ORF">GDO81_027579</name>
</gene>
<evidence type="ECO:0000313" key="2">
    <source>
        <dbReference type="Proteomes" id="UP000824782"/>
    </source>
</evidence>
<dbReference type="AlphaFoldDB" id="A0AAV6Z7Z0"/>
<evidence type="ECO:0000313" key="1">
    <source>
        <dbReference type="EMBL" id="KAG8542053.1"/>
    </source>
</evidence>
<comment type="caution">
    <text evidence="1">The sequence shown here is derived from an EMBL/GenBank/DDBJ whole genome shotgun (WGS) entry which is preliminary data.</text>
</comment>
<name>A0AAV6Z7Z0_ENGPU</name>
<keyword evidence="2" id="KW-1185">Reference proteome</keyword>
<dbReference type="Proteomes" id="UP000824782">
    <property type="component" value="Unassembled WGS sequence"/>
</dbReference>
<proteinExistence type="predicted"/>
<protein>
    <submittedName>
        <fullName evidence="1">Uncharacterized protein</fullName>
    </submittedName>
</protein>
<accession>A0AAV6Z7Z0</accession>
<dbReference type="EMBL" id="WNYA01005808">
    <property type="protein sequence ID" value="KAG8542053.1"/>
    <property type="molecule type" value="Genomic_DNA"/>
</dbReference>
<organism evidence="1 2">
    <name type="scientific">Engystomops pustulosus</name>
    <name type="common">Tungara frog</name>
    <name type="synonym">Physalaemus pustulosus</name>
    <dbReference type="NCBI Taxonomy" id="76066"/>
    <lineage>
        <taxon>Eukaryota</taxon>
        <taxon>Metazoa</taxon>
        <taxon>Chordata</taxon>
        <taxon>Craniata</taxon>
        <taxon>Vertebrata</taxon>
        <taxon>Euteleostomi</taxon>
        <taxon>Amphibia</taxon>
        <taxon>Batrachia</taxon>
        <taxon>Anura</taxon>
        <taxon>Neobatrachia</taxon>
        <taxon>Hyloidea</taxon>
        <taxon>Leptodactylidae</taxon>
        <taxon>Leiuperinae</taxon>
        <taxon>Engystomops</taxon>
    </lineage>
</organism>
<reference evidence="1" key="1">
    <citation type="thesis" date="2020" institute="ProQuest LLC" country="789 East Eisenhower Parkway, Ann Arbor, MI, USA">
        <title>Comparative Genomics and Chromosome Evolution.</title>
        <authorList>
            <person name="Mudd A.B."/>
        </authorList>
    </citation>
    <scope>NUCLEOTIDE SEQUENCE</scope>
    <source>
        <strain evidence="1">237g6f4</strain>
        <tissue evidence="1">Blood</tissue>
    </source>
</reference>
<sequence>MVTFMGNCHMGQFFLNNIQLKKCLYNCQRPVENTPLTSYFEERSQFFFQNFRQFGTLFVQFCGYPTYTIVIIHW</sequence>